<sequence>MASPADVTIGNLAGRWVLDRQLSDNLEEALTIQGVPFLIRKIMLVASVTETVQETANEDGIKGLLVTKAAAGLKGQADAFDGTGKEIVMGGGYFGTEVRVRSWWVDLSSDSKPKNPAGEPLDPYLLKDWLTEGPKGVPGHFAGSGEKAGIRDNMFWGFCQIGGKRYRAVKYYIRKGDQEVRARLVFGWLGRE</sequence>
<dbReference type="Proteomes" id="UP000240493">
    <property type="component" value="Unassembled WGS sequence"/>
</dbReference>
<dbReference type="PANTHER" id="PTHR38115">
    <property type="entry name" value="LIPOCALIN-LIKE DOMAIN-CONTAINING PROTEIN"/>
    <property type="match status" value="1"/>
</dbReference>
<evidence type="ECO:0000313" key="2">
    <source>
        <dbReference type="Proteomes" id="UP000240493"/>
    </source>
</evidence>
<reference evidence="1 2" key="1">
    <citation type="submission" date="2016-07" db="EMBL/GenBank/DDBJ databases">
        <title>Multiple horizontal gene transfer events from other fungi enriched the ability of initially mycotrophic Trichoderma (Ascomycota) to feed on dead plant biomass.</title>
        <authorList>
            <consortium name="DOE Joint Genome Institute"/>
            <person name="Aerts A."/>
            <person name="Atanasova L."/>
            <person name="Chenthamara K."/>
            <person name="Zhang J."/>
            <person name="Grujic M."/>
            <person name="Henrissat B."/>
            <person name="Kuo A."/>
            <person name="Salamov A."/>
            <person name="Lipzen A."/>
            <person name="Labutti K."/>
            <person name="Barry K."/>
            <person name="Miao Y."/>
            <person name="Rahimi M.J."/>
            <person name="Shen Q."/>
            <person name="Grigoriev I.V."/>
            <person name="Kubicek C.P."/>
            <person name="Druzhinina I.S."/>
        </authorList>
    </citation>
    <scope>NUCLEOTIDE SEQUENCE [LARGE SCALE GENOMIC DNA]</scope>
    <source>
        <strain evidence="1 2">CBS 433.97</strain>
    </source>
</reference>
<dbReference type="OrthoDB" id="425354at2759"/>
<dbReference type="AlphaFoldDB" id="A0A2T3YZG2"/>
<protein>
    <submittedName>
        <fullName evidence="1">Uncharacterized protein</fullName>
    </submittedName>
</protein>
<evidence type="ECO:0000313" key="1">
    <source>
        <dbReference type="EMBL" id="PTB37959.1"/>
    </source>
</evidence>
<gene>
    <name evidence="1" type="ORF">M441DRAFT_71437</name>
</gene>
<proteinExistence type="predicted"/>
<accession>A0A2T3YZG2</accession>
<organism evidence="1 2">
    <name type="scientific">Trichoderma asperellum (strain ATCC 204424 / CBS 433.97 / NBRC 101777)</name>
    <dbReference type="NCBI Taxonomy" id="1042311"/>
    <lineage>
        <taxon>Eukaryota</taxon>
        <taxon>Fungi</taxon>
        <taxon>Dikarya</taxon>
        <taxon>Ascomycota</taxon>
        <taxon>Pezizomycotina</taxon>
        <taxon>Sordariomycetes</taxon>
        <taxon>Hypocreomycetidae</taxon>
        <taxon>Hypocreales</taxon>
        <taxon>Hypocreaceae</taxon>
        <taxon>Trichoderma</taxon>
    </lineage>
</organism>
<keyword evidence="2" id="KW-1185">Reference proteome</keyword>
<dbReference type="InterPro" id="IPR053037">
    <property type="entry name" value="Pericyclase_pydY-like"/>
</dbReference>
<dbReference type="EMBL" id="KZ679266">
    <property type="protein sequence ID" value="PTB37959.1"/>
    <property type="molecule type" value="Genomic_DNA"/>
</dbReference>
<dbReference type="PANTHER" id="PTHR38115:SF1">
    <property type="entry name" value="LIPOCALIN-LIKE DOMAIN-CONTAINING PROTEIN"/>
    <property type="match status" value="1"/>
</dbReference>
<name>A0A2T3YZG2_TRIA4</name>